<feature type="region of interest" description="Disordered" evidence="1">
    <location>
        <begin position="729"/>
        <end position="860"/>
    </location>
</feature>
<organism evidence="2 3">
    <name type="scientific">Pleurodeles waltl</name>
    <name type="common">Iberian ribbed newt</name>
    <dbReference type="NCBI Taxonomy" id="8319"/>
    <lineage>
        <taxon>Eukaryota</taxon>
        <taxon>Metazoa</taxon>
        <taxon>Chordata</taxon>
        <taxon>Craniata</taxon>
        <taxon>Vertebrata</taxon>
        <taxon>Euteleostomi</taxon>
        <taxon>Amphibia</taxon>
        <taxon>Batrachia</taxon>
        <taxon>Caudata</taxon>
        <taxon>Salamandroidea</taxon>
        <taxon>Salamandridae</taxon>
        <taxon>Pleurodelinae</taxon>
        <taxon>Pleurodeles</taxon>
    </lineage>
</organism>
<proteinExistence type="predicted"/>
<dbReference type="AlphaFoldDB" id="A0AAV7V5L1"/>
<name>A0AAV7V5L1_PLEWA</name>
<keyword evidence="3" id="KW-1185">Reference proteome</keyword>
<feature type="region of interest" description="Disordered" evidence="1">
    <location>
        <begin position="678"/>
        <end position="716"/>
    </location>
</feature>
<feature type="region of interest" description="Disordered" evidence="1">
    <location>
        <begin position="97"/>
        <end position="136"/>
    </location>
</feature>
<protein>
    <submittedName>
        <fullName evidence="2">Uncharacterized protein</fullName>
    </submittedName>
</protein>
<gene>
    <name evidence="2" type="ORF">NDU88_000624</name>
</gene>
<reference evidence="2" key="1">
    <citation type="journal article" date="2022" name="bioRxiv">
        <title>Sequencing and chromosome-scale assembly of the giantPleurodeles waltlgenome.</title>
        <authorList>
            <person name="Brown T."/>
            <person name="Elewa A."/>
            <person name="Iarovenko S."/>
            <person name="Subramanian E."/>
            <person name="Araus A.J."/>
            <person name="Petzold A."/>
            <person name="Susuki M."/>
            <person name="Suzuki K.-i.T."/>
            <person name="Hayashi T."/>
            <person name="Toyoda A."/>
            <person name="Oliveira C."/>
            <person name="Osipova E."/>
            <person name="Leigh N.D."/>
            <person name="Simon A."/>
            <person name="Yun M.H."/>
        </authorList>
    </citation>
    <scope>NUCLEOTIDE SEQUENCE</scope>
    <source>
        <strain evidence="2">20211129_DDA</strain>
        <tissue evidence="2">Liver</tissue>
    </source>
</reference>
<evidence type="ECO:0000256" key="1">
    <source>
        <dbReference type="SAM" id="MobiDB-lite"/>
    </source>
</evidence>
<feature type="region of interest" description="Disordered" evidence="1">
    <location>
        <begin position="345"/>
        <end position="386"/>
    </location>
</feature>
<feature type="region of interest" description="Disordered" evidence="1">
    <location>
        <begin position="175"/>
        <end position="235"/>
    </location>
</feature>
<feature type="region of interest" description="Disordered" evidence="1">
    <location>
        <begin position="1"/>
        <end position="66"/>
    </location>
</feature>
<feature type="region of interest" description="Disordered" evidence="1">
    <location>
        <begin position="288"/>
        <end position="329"/>
    </location>
</feature>
<evidence type="ECO:0000313" key="2">
    <source>
        <dbReference type="EMBL" id="KAJ1196759.1"/>
    </source>
</evidence>
<comment type="caution">
    <text evidence="2">The sequence shown here is derived from an EMBL/GenBank/DDBJ whole genome shotgun (WGS) entry which is preliminary data.</text>
</comment>
<feature type="compositionally biased region" description="Basic and acidic residues" evidence="1">
    <location>
        <begin position="608"/>
        <end position="619"/>
    </location>
</feature>
<dbReference type="EMBL" id="JANPWB010000003">
    <property type="protein sequence ID" value="KAJ1196759.1"/>
    <property type="molecule type" value="Genomic_DNA"/>
</dbReference>
<dbReference type="Proteomes" id="UP001066276">
    <property type="component" value="Chromosome 2_1"/>
</dbReference>
<evidence type="ECO:0000313" key="3">
    <source>
        <dbReference type="Proteomes" id="UP001066276"/>
    </source>
</evidence>
<feature type="region of interest" description="Disordered" evidence="1">
    <location>
        <begin position="536"/>
        <end position="659"/>
    </location>
</feature>
<sequence>MQRRPGGRERCAQGPGTPAGHAAQTWRQGALCRGTRVTQRSPRGRERCAQVPAPGTPPGHTAQPWRQGELCTGTRVTRRRPGGRERCAQGHQQVIQRRPGGRERCAQGHQQVTQRRPGGRERCAQGPGTPAGHAAQTWRQGALCTGTRDTSRSRSADLEAGALCTGTRVTQRSPGGRECCAQVPGSHSADQEAGSAVHRYQPQGNQQVTQRRPGGRESCAQGHQQVTQRRPGGRECCAQVPASHSAGLEAGSAVHRDQGHTAQGWRQGALCTGTRDTSRSHIAALEAGSAVHRDQPQGHRQVTQCRPGGRERCAQGPGTPAGHTAQTWRQGALCTCTRDTSRSRSADLEAGSAVHRDQGHQQVTQRRPGGRERCAQGPGTPAGHAAQTWRQGVLCTGTRVTSRSHRAGLEAGSAVHRDQGHQQVTQLRPGGRERCAHGPGTPAGHTAQAWRQGALCTGTRDTSRSRSSDLEAGSAVHRDQGHQQVTRRRPGGRGCCAQGPGTPAGHAAQTWRQERCAQGPGSHSAALEAGSAVHRYQGHTAQTRRRGALCTGTSPRETSRSRRAGLEAGRAVHRDTSRSHSAGLEAESAVHRDPCRSHGAGLEAGSAVHRDPCRSHGADLEAGSAVHRDQGHQQVTQSRARGRERCAQGPGTPAGHTAQAWRQGELCTGTRDTSRSCSADLEAGSAVHRDQGHQQVMQRRPGGRERCAQGPGSHSAALEAGSAVHRYQPQGPHQVTQHSRGGRESCAQGPGSHGIGLEAGSAVHRDQGHQQVTQRRPGGRERCAQGPGTPAGHAAQTWRQGALCTGTRDTSRSRSAGLEAGSAVHRDQGHQQVTQRSPGGRERCPQVPAPRTPAGHAEQA</sequence>
<accession>A0AAV7V5L1</accession>
<feature type="region of interest" description="Disordered" evidence="1">
    <location>
        <begin position="409"/>
        <end position="524"/>
    </location>
</feature>
<feature type="compositionally biased region" description="Basic and acidic residues" evidence="1">
    <location>
        <begin position="1"/>
        <end position="11"/>
    </location>
</feature>